<evidence type="ECO:0000313" key="1">
    <source>
        <dbReference type="EMBL" id="KAL0170549.1"/>
    </source>
</evidence>
<proteinExistence type="predicted"/>
<sequence length="58" mass="6889">RWSPIPRTSPATYIILKSTRAALRYRHTISAVYPVVRRRLALRYIITSFISREIVVFR</sequence>
<dbReference type="AlphaFoldDB" id="A0ABD0P923"/>
<dbReference type="EMBL" id="JAMKFB020000017">
    <property type="protein sequence ID" value="KAL0170549.1"/>
    <property type="molecule type" value="Genomic_DNA"/>
</dbReference>
<reference evidence="1 2" key="1">
    <citation type="submission" date="2024-05" db="EMBL/GenBank/DDBJ databases">
        <title>Genome sequencing and assembly of Indian major carp, Cirrhinus mrigala (Hamilton, 1822).</title>
        <authorList>
            <person name="Mohindra V."/>
            <person name="Chowdhury L.M."/>
            <person name="Lal K."/>
            <person name="Jena J.K."/>
        </authorList>
    </citation>
    <scope>NUCLEOTIDE SEQUENCE [LARGE SCALE GENOMIC DNA]</scope>
    <source>
        <strain evidence="1">CM1030</strain>
        <tissue evidence="1">Blood</tissue>
    </source>
</reference>
<name>A0ABD0P923_CIRMR</name>
<gene>
    <name evidence="1" type="ORF">M9458_035145</name>
</gene>
<comment type="caution">
    <text evidence="1">The sequence shown here is derived from an EMBL/GenBank/DDBJ whole genome shotgun (WGS) entry which is preliminary data.</text>
</comment>
<keyword evidence="2" id="KW-1185">Reference proteome</keyword>
<dbReference type="Proteomes" id="UP001529510">
    <property type="component" value="Unassembled WGS sequence"/>
</dbReference>
<feature type="non-terminal residue" evidence="1">
    <location>
        <position position="58"/>
    </location>
</feature>
<accession>A0ABD0P923</accession>
<evidence type="ECO:0000313" key="2">
    <source>
        <dbReference type="Proteomes" id="UP001529510"/>
    </source>
</evidence>
<protein>
    <submittedName>
        <fullName evidence="1">Uncharacterized protein</fullName>
    </submittedName>
</protein>
<organism evidence="1 2">
    <name type="scientific">Cirrhinus mrigala</name>
    <name type="common">Mrigala</name>
    <dbReference type="NCBI Taxonomy" id="683832"/>
    <lineage>
        <taxon>Eukaryota</taxon>
        <taxon>Metazoa</taxon>
        <taxon>Chordata</taxon>
        <taxon>Craniata</taxon>
        <taxon>Vertebrata</taxon>
        <taxon>Euteleostomi</taxon>
        <taxon>Actinopterygii</taxon>
        <taxon>Neopterygii</taxon>
        <taxon>Teleostei</taxon>
        <taxon>Ostariophysi</taxon>
        <taxon>Cypriniformes</taxon>
        <taxon>Cyprinidae</taxon>
        <taxon>Labeoninae</taxon>
        <taxon>Labeonini</taxon>
        <taxon>Cirrhinus</taxon>
    </lineage>
</organism>
<feature type="non-terminal residue" evidence="1">
    <location>
        <position position="1"/>
    </location>
</feature>